<dbReference type="RefSeq" id="WP_147375315.1">
    <property type="nucleotide sequence ID" value="NZ_QUAL01000130.1"/>
</dbReference>
<organism evidence="1 2">
    <name type="scientific">Jiangella rhizosphaerae</name>
    <dbReference type="NCBI Taxonomy" id="2293569"/>
    <lineage>
        <taxon>Bacteria</taxon>
        <taxon>Bacillati</taxon>
        <taxon>Actinomycetota</taxon>
        <taxon>Actinomycetes</taxon>
        <taxon>Jiangellales</taxon>
        <taxon>Jiangellaceae</taxon>
        <taxon>Jiangella</taxon>
    </lineage>
</organism>
<dbReference type="AlphaFoldDB" id="A0A418KQK6"/>
<evidence type="ECO:0008006" key="3">
    <source>
        <dbReference type="Google" id="ProtNLM"/>
    </source>
</evidence>
<proteinExistence type="predicted"/>
<dbReference type="OrthoDB" id="3323334at2"/>
<sequence>MPRESTRDLTLYRLDGVAPHPVGMLDALDHERVDQWDADIQETQIAGCVALWLSGRRYRRRAEWCEAASITTGLDVDFDERSAFGLLLLAVDDTVYGIGYGRGYLLISDDRKDHGFGIRFALRRLDPAEIQDVARRRIGARGRTDLTLVPDGVPIWMLGVEENADVVRRLGGRSDELAVTFSAEDQRPVRLEAGVGLRMRLGVRPEHLVGDIREIARVCAEESPNPLLQFVDNFRPIGGRARRDELDQALDAVLGGEHAGEVVAVVPTDCLRGFADARSFTIKVGSVTMPVDAIETEHFLARCRLQRPGQRVAALRAGKVRMFQDDRHLEELGAASAIHWLEAVVSRDNRRYFLLDGEWYEVDIGYLDDKLREIEGLFADDPSVDLPAWQPGSTERAYNMHVQDVRPGYLCMDREMVRTTFFPRGGFEACDVLGPDDALIHVKFAEGAGSLSHLFTQGAVSAQALLRSDEALTRFSGMVAQLSGGRRLIPPDFRPRKVVFAILLRKGDVVTPGSLFPLARVALANAARLLHTHGVEVEVVGVRGAADVT</sequence>
<name>A0A418KQK6_9ACTN</name>
<comment type="caution">
    <text evidence="1">The sequence shown here is derived from an EMBL/GenBank/DDBJ whole genome shotgun (WGS) entry which is preliminary data.</text>
</comment>
<dbReference type="Proteomes" id="UP000284057">
    <property type="component" value="Unassembled WGS sequence"/>
</dbReference>
<dbReference type="EMBL" id="QUAL01000130">
    <property type="protein sequence ID" value="RIQ22840.1"/>
    <property type="molecule type" value="Genomic_DNA"/>
</dbReference>
<dbReference type="InterPro" id="IPR026487">
    <property type="entry name" value="CHP04141"/>
</dbReference>
<evidence type="ECO:0000313" key="2">
    <source>
        <dbReference type="Proteomes" id="UP000284057"/>
    </source>
</evidence>
<dbReference type="NCBIfam" id="TIGR04141">
    <property type="entry name" value="TIGR04141 family sporadically distributed protein"/>
    <property type="match status" value="1"/>
</dbReference>
<gene>
    <name evidence="1" type="ORF">DY240_13370</name>
</gene>
<keyword evidence="2" id="KW-1185">Reference proteome</keyword>
<protein>
    <recommendedName>
        <fullName evidence="3">Sporadically distributed protein, TIGR04141 family</fullName>
    </recommendedName>
</protein>
<reference evidence="1 2" key="1">
    <citation type="submission" date="2018-09" db="EMBL/GenBank/DDBJ databases">
        <title>Isolation, diversity and antifungal activity of actinobacteria from wheat.</title>
        <authorList>
            <person name="Han C."/>
        </authorList>
    </citation>
    <scope>NUCLEOTIDE SEQUENCE [LARGE SCALE GENOMIC DNA]</scope>
    <source>
        <strain evidence="1 2">NEAU-YY265</strain>
    </source>
</reference>
<dbReference type="Pfam" id="PF19614">
    <property type="entry name" value="DUF6119"/>
    <property type="match status" value="1"/>
</dbReference>
<accession>A0A418KQK6</accession>
<evidence type="ECO:0000313" key="1">
    <source>
        <dbReference type="EMBL" id="RIQ22840.1"/>
    </source>
</evidence>